<protein>
    <submittedName>
        <fullName evidence="1">Uncharacterized protein</fullName>
    </submittedName>
</protein>
<dbReference type="AlphaFoldDB" id="A0AAD6UFM1"/>
<evidence type="ECO:0000313" key="1">
    <source>
        <dbReference type="EMBL" id="KAJ7100884.1"/>
    </source>
</evidence>
<comment type="caution">
    <text evidence="1">The sequence shown here is derived from an EMBL/GenBank/DDBJ whole genome shotgun (WGS) entry which is preliminary data.</text>
</comment>
<evidence type="ECO:0000313" key="2">
    <source>
        <dbReference type="Proteomes" id="UP001222325"/>
    </source>
</evidence>
<gene>
    <name evidence="1" type="ORF">B0H15DRAFT_817582</name>
</gene>
<proteinExistence type="predicted"/>
<dbReference type="Proteomes" id="UP001222325">
    <property type="component" value="Unassembled WGS sequence"/>
</dbReference>
<sequence length="187" mass="20665">MPSSSSVMILTMCNLVSFELAPPPLPFLQPKLSEVLLRRSLCIWRVPSKIPIQDLLLVYFAPCSFSVVSSSCSVLKYLPFSAALAFSQCIMLFFLFFCALPHSSLLSGCTGHPLSRVQSRAGLVHGTLTATHWAHLSRLTQYLTGATSFHAFCRRVARADHMRSWRGRPELILAASESVEVRGLPAQ</sequence>
<organism evidence="1 2">
    <name type="scientific">Mycena belliarum</name>
    <dbReference type="NCBI Taxonomy" id="1033014"/>
    <lineage>
        <taxon>Eukaryota</taxon>
        <taxon>Fungi</taxon>
        <taxon>Dikarya</taxon>
        <taxon>Basidiomycota</taxon>
        <taxon>Agaricomycotina</taxon>
        <taxon>Agaricomycetes</taxon>
        <taxon>Agaricomycetidae</taxon>
        <taxon>Agaricales</taxon>
        <taxon>Marasmiineae</taxon>
        <taxon>Mycenaceae</taxon>
        <taxon>Mycena</taxon>
    </lineage>
</organism>
<dbReference type="EMBL" id="JARJCN010000005">
    <property type="protein sequence ID" value="KAJ7100884.1"/>
    <property type="molecule type" value="Genomic_DNA"/>
</dbReference>
<name>A0AAD6UFM1_9AGAR</name>
<accession>A0AAD6UFM1</accession>
<keyword evidence="2" id="KW-1185">Reference proteome</keyword>
<reference evidence="1" key="1">
    <citation type="submission" date="2023-03" db="EMBL/GenBank/DDBJ databases">
        <title>Massive genome expansion in bonnet fungi (Mycena s.s.) driven by repeated elements and novel gene families across ecological guilds.</title>
        <authorList>
            <consortium name="Lawrence Berkeley National Laboratory"/>
            <person name="Harder C.B."/>
            <person name="Miyauchi S."/>
            <person name="Viragh M."/>
            <person name="Kuo A."/>
            <person name="Thoen E."/>
            <person name="Andreopoulos B."/>
            <person name="Lu D."/>
            <person name="Skrede I."/>
            <person name="Drula E."/>
            <person name="Henrissat B."/>
            <person name="Morin E."/>
            <person name="Kohler A."/>
            <person name="Barry K."/>
            <person name="LaButti K."/>
            <person name="Morin E."/>
            <person name="Salamov A."/>
            <person name="Lipzen A."/>
            <person name="Mereny Z."/>
            <person name="Hegedus B."/>
            <person name="Baldrian P."/>
            <person name="Stursova M."/>
            <person name="Weitz H."/>
            <person name="Taylor A."/>
            <person name="Grigoriev I.V."/>
            <person name="Nagy L.G."/>
            <person name="Martin F."/>
            <person name="Kauserud H."/>
        </authorList>
    </citation>
    <scope>NUCLEOTIDE SEQUENCE</scope>
    <source>
        <strain evidence="1">CBHHK173m</strain>
    </source>
</reference>